<comment type="caution">
    <text evidence="3">The sequence shown here is derived from an EMBL/GenBank/DDBJ whole genome shotgun (WGS) entry which is preliminary data.</text>
</comment>
<feature type="domain" description="PilZ" evidence="2">
    <location>
        <begin position="116"/>
        <end position="191"/>
    </location>
</feature>
<accession>A0A844ZNS4</accession>
<name>A0A844ZNS4_9SPHN</name>
<evidence type="ECO:0000313" key="3">
    <source>
        <dbReference type="EMBL" id="MXO88477.1"/>
    </source>
</evidence>
<dbReference type="GO" id="GO:0035438">
    <property type="term" value="F:cyclic-di-GMP binding"/>
    <property type="evidence" value="ECO:0007669"/>
    <property type="project" value="InterPro"/>
</dbReference>
<dbReference type="Proteomes" id="UP000435243">
    <property type="component" value="Unassembled WGS sequence"/>
</dbReference>
<dbReference type="EMBL" id="WTYY01000003">
    <property type="protein sequence ID" value="MXO88477.1"/>
    <property type="molecule type" value="Genomic_DNA"/>
</dbReference>
<dbReference type="Gene3D" id="2.40.10.220">
    <property type="entry name" value="predicted glycosyltransferase like domains"/>
    <property type="match status" value="1"/>
</dbReference>
<evidence type="ECO:0000256" key="1">
    <source>
        <dbReference type="SAM" id="MobiDB-lite"/>
    </source>
</evidence>
<feature type="compositionally biased region" description="Basic and acidic residues" evidence="1">
    <location>
        <begin position="1"/>
        <end position="10"/>
    </location>
</feature>
<evidence type="ECO:0000313" key="4">
    <source>
        <dbReference type="Proteomes" id="UP000435243"/>
    </source>
</evidence>
<dbReference type="RefSeq" id="WP_160590678.1">
    <property type="nucleotide sequence ID" value="NZ_BAAAFP010000001.1"/>
</dbReference>
<sequence length="210" mass="23179">MRDGLRRDTATAHSAGAAQSGSDQRGAPRFALLIRAAKLITPEGEFLCVVRDASETGVNVRVFHALPDCGAMMLEMQNGDQHELELIWQDSDRAGLKFLGPANIARIVESPSRFAKRPIRINLEVPAIVASGDERAAAHIHDISQQGAKITSDHRFSIDQRVRLSAQDLPEVNAKIRWRRDNAFGLVFEDTFQFGDLARIIAAMQSRKPA</sequence>
<dbReference type="Pfam" id="PF07238">
    <property type="entry name" value="PilZ"/>
    <property type="match status" value="1"/>
</dbReference>
<evidence type="ECO:0000259" key="2">
    <source>
        <dbReference type="Pfam" id="PF07238"/>
    </source>
</evidence>
<feature type="region of interest" description="Disordered" evidence="1">
    <location>
        <begin position="1"/>
        <end position="24"/>
    </location>
</feature>
<dbReference type="AlphaFoldDB" id="A0A844ZNS4"/>
<dbReference type="OrthoDB" id="7929489at2"/>
<keyword evidence="4" id="KW-1185">Reference proteome</keyword>
<protein>
    <submittedName>
        <fullName evidence="3">PilZ domain-containing protein</fullName>
    </submittedName>
</protein>
<proteinExistence type="predicted"/>
<gene>
    <name evidence="3" type="ORF">GRI32_06955</name>
</gene>
<organism evidence="3 4">
    <name type="scientific">Alteraurantiacibacter aestuarii</name>
    <dbReference type="NCBI Taxonomy" id="650004"/>
    <lineage>
        <taxon>Bacteria</taxon>
        <taxon>Pseudomonadati</taxon>
        <taxon>Pseudomonadota</taxon>
        <taxon>Alphaproteobacteria</taxon>
        <taxon>Sphingomonadales</taxon>
        <taxon>Erythrobacteraceae</taxon>
        <taxon>Alteraurantiacibacter</taxon>
    </lineage>
</organism>
<dbReference type="SUPFAM" id="SSF141371">
    <property type="entry name" value="PilZ domain-like"/>
    <property type="match status" value="2"/>
</dbReference>
<reference evidence="3 4" key="1">
    <citation type="submission" date="2019-12" db="EMBL/GenBank/DDBJ databases">
        <title>Genomic-based taxomic classification of the family Erythrobacteraceae.</title>
        <authorList>
            <person name="Xu L."/>
        </authorList>
    </citation>
    <scope>NUCLEOTIDE SEQUENCE [LARGE SCALE GENOMIC DNA]</scope>
    <source>
        <strain evidence="3 4">JCM 16339</strain>
    </source>
</reference>
<dbReference type="InterPro" id="IPR009875">
    <property type="entry name" value="PilZ_domain"/>
</dbReference>